<dbReference type="InterPro" id="IPR003599">
    <property type="entry name" value="Ig_sub"/>
</dbReference>
<evidence type="ECO:0000256" key="3">
    <source>
        <dbReference type="ARBA" id="ARBA00023157"/>
    </source>
</evidence>
<dbReference type="Pfam" id="PF08205">
    <property type="entry name" value="C2-set_2"/>
    <property type="match status" value="1"/>
</dbReference>
<evidence type="ECO:0000313" key="7">
    <source>
        <dbReference type="EMBL" id="KAJ8316070.1"/>
    </source>
</evidence>
<evidence type="ECO:0000256" key="2">
    <source>
        <dbReference type="ARBA" id="ARBA00023136"/>
    </source>
</evidence>
<comment type="caution">
    <text evidence="7">The sequence shown here is derived from an EMBL/GenBank/DDBJ whole genome shotgun (WGS) entry which is preliminary data.</text>
</comment>
<dbReference type="EMBL" id="JARBDR010000328">
    <property type="protein sequence ID" value="KAJ8316070.1"/>
    <property type="molecule type" value="Genomic_DNA"/>
</dbReference>
<evidence type="ECO:0000259" key="6">
    <source>
        <dbReference type="PROSITE" id="PS50835"/>
    </source>
</evidence>
<sequence length="361" mass="39649">MTYQGSGGQDLYQRYTYNCTSNRSYNLYISATQINSEDGSVWRCGDNDINLGSSGDYTLIVTDPPTADPVISGYSGTTAYVGNTFTLTCTLDGGKPLANLTWNCKGINVHGVNANTQTSAISRYTVTIDTSYNGQTCTCTASHLLWSKNKQVQSHPFVVHYNPVVTVGISPAYIRETDTFERPCTADGNPPPTISWTSNTSPSNASIFKLVTTMRNQTGDYTCRAQAQSKGPHGLLSGQAVLKVIVQFPPTVQAILEQASVIEGQTVYMYCLARGVPDQYTYGGWVQEYMNTLIRSANDFILSKNQQNLTLSGVTHQDIGTYRCKAHNAITDKYGSLYQHGTTNLVMNCKHLFCVYKLKNL</sequence>
<dbReference type="SUPFAM" id="SSF48726">
    <property type="entry name" value="Immunoglobulin"/>
    <property type="match status" value="3"/>
</dbReference>
<protein>
    <recommendedName>
        <fullName evidence="6">Ig-like domain-containing protein</fullName>
    </recommendedName>
</protein>
<accession>A0ABQ9FFJ5</accession>
<feature type="domain" description="Ig-like" evidence="6">
    <location>
        <begin position="65"/>
        <end position="153"/>
    </location>
</feature>
<gene>
    <name evidence="7" type="ORF">KUTeg_006084</name>
</gene>
<dbReference type="SMART" id="SM00408">
    <property type="entry name" value="IGc2"/>
    <property type="match status" value="2"/>
</dbReference>
<dbReference type="PANTHER" id="PTHR11640">
    <property type="entry name" value="NEPHRIN"/>
    <property type="match status" value="1"/>
</dbReference>
<feature type="domain" description="Ig-like" evidence="6">
    <location>
        <begin position="250"/>
        <end position="328"/>
    </location>
</feature>
<organism evidence="7 8">
    <name type="scientific">Tegillarca granosa</name>
    <name type="common">Malaysian cockle</name>
    <name type="synonym">Anadara granosa</name>
    <dbReference type="NCBI Taxonomy" id="220873"/>
    <lineage>
        <taxon>Eukaryota</taxon>
        <taxon>Metazoa</taxon>
        <taxon>Spiralia</taxon>
        <taxon>Lophotrochozoa</taxon>
        <taxon>Mollusca</taxon>
        <taxon>Bivalvia</taxon>
        <taxon>Autobranchia</taxon>
        <taxon>Pteriomorphia</taxon>
        <taxon>Arcoida</taxon>
        <taxon>Arcoidea</taxon>
        <taxon>Arcidae</taxon>
        <taxon>Tegillarca</taxon>
    </lineage>
</organism>
<dbReference type="PROSITE" id="PS50835">
    <property type="entry name" value="IG_LIKE"/>
    <property type="match status" value="3"/>
</dbReference>
<keyword evidence="3" id="KW-1015">Disulfide bond</keyword>
<evidence type="ECO:0000313" key="8">
    <source>
        <dbReference type="Proteomes" id="UP001217089"/>
    </source>
</evidence>
<reference evidence="7 8" key="1">
    <citation type="submission" date="2022-12" db="EMBL/GenBank/DDBJ databases">
        <title>Chromosome-level genome of Tegillarca granosa.</title>
        <authorList>
            <person name="Kim J."/>
        </authorList>
    </citation>
    <scope>NUCLEOTIDE SEQUENCE [LARGE SCALE GENOMIC DNA]</scope>
    <source>
        <strain evidence="7">Teg-2019</strain>
        <tissue evidence="7">Adductor muscle</tissue>
    </source>
</reference>
<keyword evidence="2" id="KW-0472">Membrane</keyword>
<keyword evidence="5" id="KW-0393">Immunoglobulin domain</keyword>
<dbReference type="Gene3D" id="2.60.40.10">
    <property type="entry name" value="Immunoglobulins"/>
    <property type="match status" value="3"/>
</dbReference>
<evidence type="ECO:0000256" key="5">
    <source>
        <dbReference type="ARBA" id="ARBA00023319"/>
    </source>
</evidence>
<dbReference type="SMART" id="SM00409">
    <property type="entry name" value="IG"/>
    <property type="match status" value="2"/>
</dbReference>
<name>A0ABQ9FFJ5_TEGGR</name>
<keyword evidence="4" id="KW-0325">Glycoprotein</keyword>
<comment type="subcellular location">
    <subcellularLocation>
        <location evidence="1">Membrane</location>
        <topology evidence="1">Single-pass type I membrane protein</topology>
    </subcellularLocation>
</comment>
<dbReference type="Pfam" id="PF13927">
    <property type="entry name" value="Ig_3"/>
    <property type="match status" value="2"/>
</dbReference>
<dbReference type="InterPro" id="IPR013162">
    <property type="entry name" value="CD80_C2-set"/>
</dbReference>
<dbReference type="InterPro" id="IPR036179">
    <property type="entry name" value="Ig-like_dom_sf"/>
</dbReference>
<dbReference type="PANTHER" id="PTHR11640:SF31">
    <property type="entry name" value="IRREGULAR CHIASM C-ROUGHEST PROTEIN-RELATED"/>
    <property type="match status" value="1"/>
</dbReference>
<dbReference type="Proteomes" id="UP001217089">
    <property type="component" value="Unassembled WGS sequence"/>
</dbReference>
<dbReference type="InterPro" id="IPR051275">
    <property type="entry name" value="Cell_adhesion_signaling"/>
</dbReference>
<dbReference type="InterPro" id="IPR007110">
    <property type="entry name" value="Ig-like_dom"/>
</dbReference>
<proteinExistence type="predicted"/>
<evidence type="ECO:0000256" key="4">
    <source>
        <dbReference type="ARBA" id="ARBA00023180"/>
    </source>
</evidence>
<keyword evidence="8" id="KW-1185">Reference proteome</keyword>
<feature type="domain" description="Ig-like" evidence="6">
    <location>
        <begin position="163"/>
        <end position="226"/>
    </location>
</feature>
<dbReference type="InterPro" id="IPR013783">
    <property type="entry name" value="Ig-like_fold"/>
</dbReference>
<evidence type="ECO:0000256" key="1">
    <source>
        <dbReference type="ARBA" id="ARBA00004479"/>
    </source>
</evidence>
<dbReference type="InterPro" id="IPR003598">
    <property type="entry name" value="Ig_sub2"/>
</dbReference>